<evidence type="ECO:0000313" key="1">
    <source>
        <dbReference type="EMBL" id="POS80317.1"/>
    </source>
</evidence>
<organism evidence="1 2">
    <name type="scientific">Diaporthe helianthi</name>
    <dbReference type="NCBI Taxonomy" id="158607"/>
    <lineage>
        <taxon>Eukaryota</taxon>
        <taxon>Fungi</taxon>
        <taxon>Dikarya</taxon>
        <taxon>Ascomycota</taxon>
        <taxon>Pezizomycotina</taxon>
        <taxon>Sordariomycetes</taxon>
        <taxon>Sordariomycetidae</taxon>
        <taxon>Diaporthales</taxon>
        <taxon>Diaporthaceae</taxon>
        <taxon>Diaporthe</taxon>
    </lineage>
</organism>
<dbReference type="EMBL" id="MAVT02000058">
    <property type="protein sequence ID" value="POS80317.1"/>
    <property type="molecule type" value="Genomic_DNA"/>
</dbReference>
<accession>A0A2P5ICS6</accession>
<proteinExistence type="predicted"/>
<gene>
    <name evidence="1" type="ORF">DHEL01_v201300</name>
</gene>
<protein>
    <submittedName>
        <fullName evidence="1">Uncharacterized protein</fullName>
    </submittedName>
</protein>
<dbReference type="OrthoDB" id="5952526at2759"/>
<reference evidence="1" key="1">
    <citation type="submission" date="2017-09" db="EMBL/GenBank/DDBJ databases">
        <title>Polyketide synthases of a Diaporthe helianthi virulent isolate.</title>
        <authorList>
            <person name="Baroncelli R."/>
        </authorList>
    </citation>
    <scope>NUCLEOTIDE SEQUENCE [LARGE SCALE GENOMIC DNA]</scope>
    <source>
        <strain evidence="1">7/96</strain>
    </source>
</reference>
<dbReference type="InParanoid" id="A0A2P5ICS6"/>
<keyword evidence="2" id="KW-1185">Reference proteome</keyword>
<evidence type="ECO:0000313" key="2">
    <source>
        <dbReference type="Proteomes" id="UP000094444"/>
    </source>
</evidence>
<dbReference type="STRING" id="158607.A0A2P5ICS6"/>
<name>A0A2P5ICS6_DIAHE</name>
<dbReference type="Proteomes" id="UP000094444">
    <property type="component" value="Unassembled WGS sequence"/>
</dbReference>
<comment type="caution">
    <text evidence="1">The sequence shown here is derived from an EMBL/GenBank/DDBJ whole genome shotgun (WGS) entry which is preliminary data.</text>
</comment>
<dbReference type="AlphaFoldDB" id="A0A2P5ICS6"/>
<sequence>MRSADQRFHWEVHKDLCIPTKRARTKFSKEEISIRNDPGDGGFILPARVFEEHAGHFWGIIGTRNYMMRRFDFVNTMLESFPSHLVALQTAVDHIMDMMRLNRSDNMGLRELVPALMLRLGRDQDAYDFVRWWATCSLDEDYDWGDMALPHLDTRGADLLEEPKWWTGSVRELSHASVVVLIKLRVLLTLRDLQNTPRALQNSRLPREIVDQVRCELLADSLLAGRRGLASADTPKLAAMIERVRNQILALYVAVDAANTEFWLLLLGAASHADENLVLGKPAAYSIGSVEEAELIASYNFMAWEETPGAVDELGVIWARYNMDKP</sequence>